<dbReference type="InterPro" id="IPR007448">
    <property type="entry name" value="Sigma70_reg_Rsd_AlgQ"/>
</dbReference>
<name>A0A1H6CL18_9VIBR</name>
<keyword evidence="2 3" id="KW-0804">Transcription</keyword>
<accession>A0A1H6CL18</accession>
<evidence type="ECO:0000313" key="4">
    <source>
        <dbReference type="EMBL" id="SEG73403.1"/>
    </source>
</evidence>
<gene>
    <name evidence="4" type="ORF">SAMN04488244_14311</name>
</gene>
<evidence type="ECO:0000256" key="3">
    <source>
        <dbReference type="RuleBase" id="RU004409"/>
    </source>
</evidence>
<comment type="similarity">
    <text evidence="3">Belongs to the Rsd/AlgQ family.</text>
</comment>
<dbReference type="Gene3D" id="1.20.120.1370">
    <property type="entry name" value="Regulator of RNA polymerase sigma(70) subunit, domain 4"/>
    <property type="match status" value="1"/>
</dbReference>
<dbReference type="AlphaFoldDB" id="A0A1H6CL18"/>
<dbReference type="InterPro" id="IPR038309">
    <property type="entry name" value="Rsd/AlgQ_sf"/>
</dbReference>
<keyword evidence="5" id="KW-1185">Reference proteome</keyword>
<keyword evidence="1 3" id="KW-0805">Transcription regulation</keyword>
<protein>
    <submittedName>
        <fullName evidence="4">Regulator of sigma D</fullName>
    </submittedName>
</protein>
<reference evidence="5" key="1">
    <citation type="submission" date="2016-10" db="EMBL/GenBank/DDBJ databases">
        <authorList>
            <person name="Varghese N."/>
            <person name="Submissions S."/>
        </authorList>
    </citation>
    <scope>NUCLEOTIDE SEQUENCE [LARGE SCALE GENOMIC DNA]</scope>
    <source>
        <strain evidence="5">CGMCC 1.7062</strain>
    </source>
</reference>
<evidence type="ECO:0000256" key="2">
    <source>
        <dbReference type="ARBA" id="ARBA00023163"/>
    </source>
</evidence>
<dbReference type="Proteomes" id="UP000236721">
    <property type="component" value="Unassembled WGS sequence"/>
</dbReference>
<organism evidence="4 5">
    <name type="scientific">Vibrio hangzhouensis</name>
    <dbReference type="NCBI Taxonomy" id="462991"/>
    <lineage>
        <taxon>Bacteria</taxon>
        <taxon>Pseudomonadati</taxon>
        <taxon>Pseudomonadota</taxon>
        <taxon>Gammaproteobacteria</taxon>
        <taxon>Vibrionales</taxon>
        <taxon>Vibrionaceae</taxon>
        <taxon>Vibrio</taxon>
    </lineage>
</organism>
<dbReference type="EMBL" id="FNVG01000043">
    <property type="protein sequence ID" value="SEG73403.1"/>
    <property type="molecule type" value="Genomic_DNA"/>
</dbReference>
<evidence type="ECO:0000313" key="5">
    <source>
        <dbReference type="Proteomes" id="UP000236721"/>
    </source>
</evidence>
<sequence length="215" mass="24646">MLAVQPFYWQSKFIPAGKIEILNLVPREMISRYLFVIAKLETVYCSPDHEGMVMLNKFKQVQEQWGGSSEVIDHWLETRQALIVEYCKLGSLQPVHSHSNVVELPAAKNISSFCDHLVDYISEGHFKIYEMVMDKWKATGFKTNDEIDTTYAKIVLTTDPLLEFNDKYVQVSEDDELPKFEEDLSKAGEILELRFEVEDKLIQLIADSLAIPPGA</sequence>
<dbReference type="Pfam" id="PF04353">
    <property type="entry name" value="Rsd_AlgQ"/>
    <property type="match status" value="1"/>
</dbReference>
<proteinExistence type="inferred from homology"/>
<dbReference type="NCBIfam" id="NF008723">
    <property type="entry name" value="PRK11718.1"/>
    <property type="match status" value="1"/>
</dbReference>
<evidence type="ECO:0000256" key="1">
    <source>
        <dbReference type="ARBA" id="ARBA00023015"/>
    </source>
</evidence>
<dbReference type="GO" id="GO:0006355">
    <property type="term" value="P:regulation of DNA-templated transcription"/>
    <property type="evidence" value="ECO:0007669"/>
    <property type="project" value="InterPro"/>
</dbReference>